<dbReference type="GO" id="GO:0016787">
    <property type="term" value="F:hydrolase activity"/>
    <property type="evidence" value="ECO:0007669"/>
    <property type="project" value="UniProtKB-KW"/>
</dbReference>
<name>A0A7W8A6A8_9ACTN</name>
<dbReference type="RefSeq" id="WP_184966855.1">
    <property type="nucleotide sequence ID" value="NZ_JACHIN010000008.1"/>
</dbReference>
<dbReference type="SUPFAM" id="SSF159234">
    <property type="entry name" value="FomD-like"/>
    <property type="match status" value="1"/>
</dbReference>
<accession>A0A7W8A6A8</accession>
<gene>
    <name evidence="3" type="ORF">HNR40_005889</name>
</gene>
<protein>
    <recommendedName>
        <fullName evidence="2">DUF402 domain-containing protein</fullName>
    </recommendedName>
</protein>
<dbReference type="PANTHER" id="PTHR39159">
    <property type="match status" value="1"/>
</dbReference>
<keyword evidence="1" id="KW-0378">Hydrolase</keyword>
<dbReference type="InterPro" id="IPR035930">
    <property type="entry name" value="FomD-like_sf"/>
</dbReference>
<comment type="caution">
    <text evidence="3">The sequence shown here is derived from an EMBL/GenBank/DDBJ whole genome shotgun (WGS) entry which is preliminary data.</text>
</comment>
<sequence>MRVEFRKFDGSLHWHHAARRLGEDAHGVWVGAGPGTVGAKGYEPPVVWEEPFVMLFPRDQWWVALFNAEPHRTAIYVDVTTVPEWRDGIVTMVDLDLDVVKKRTGVIYLDDEDEFAEHQVRFGYPADVIAAAEESARWVLKAVTEGEGPFGGAHERWLGQVTG</sequence>
<organism evidence="3 4">
    <name type="scientific">Nonomuraea endophytica</name>
    <dbReference type="NCBI Taxonomy" id="714136"/>
    <lineage>
        <taxon>Bacteria</taxon>
        <taxon>Bacillati</taxon>
        <taxon>Actinomycetota</taxon>
        <taxon>Actinomycetes</taxon>
        <taxon>Streptosporangiales</taxon>
        <taxon>Streptosporangiaceae</taxon>
        <taxon>Nonomuraea</taxon>
    </lineage>
</organism>
<feature type="domain" description="DUF402" evidence="2">
    <location>
        <begin position="10"/>
        <end position="147"/>
    </location>
</feature>
<reference evidence="3 4" key="1">
    <citation type="submission" date="2020-08" db="EMBL/GenBank/DDBJ databases">
        <title>Genomic Encyclopedia of Type Strains, Phase IV (KMG-IV): sequencing the most valuable type-strain genomes for metagenomic binning, comparative biology and taxonomic classification.</title>
        <authorList>
            <person name="Goeker M."/>
        </authorList>
    </citation>
    <scope>NUCLEOTIDE SEQUENCE [LARGE SCALE GENOMIC DNA]</scope>
    <source>
        <strain evidence="3 4">DSM 45385</strain>
    </source>
</reference>
<dbReference type="InterPro" id="IPR007295">
    <property type="entry name" value="DUF402"/>
</dbReference>
<evidence type="ECO:0000313" key="4">
    <source>
        <dbReference type="Proteomes" id="UP000568380"/>
    </source>
</evidence>
<dbReference type="Proteomes" id="UP000568380">
    <property type="component" value="Unassembled WGS sequence"/>
</dbReference>
<evidence type="ECO:0000313" key="3">
    <source>
        <dbReference type="EMBL" id="MBB5080402.1"/>
    </source>
</evidence>
<evidence type="ECO:0000256" key="1">
    <source>
        <dbReference type="ARBA" id="ARBA00022801"/>
    </source>
</evidence>
<evidence type="ECO:0000259" key="2">
    <source>
        <dbReference type="Pfam" id="PF04167"/>
    </source>
</evidence>
<keyword evidence="4" id="KW-1185">Reference proteome</keyword>
<dbReference type="Pfam" id="PF04167">
    <property type="entry name" value="DUF402"/>
    <property type="match status" value="1"/>
</dbReference>
<dbReference type="Gene3D" id="2.40.380.10">
    <property type="entry name" value="FomD-like"/>
    <property type="match status" value="1"/>
</dbReference>
<dbReference type="PANTHER" id="PTHR39159:SF1">
    <property type="entry name" value="UPF0374 PROTEIN YGAC"/>
    <property type="match status" value="1"/>
</dbReference>
<dbReference type="EMBL" id="JACHIN010000008">
    <property type="protein sequence ID" value="MBB5080402.1"/>
    <property type="molecule type" value="Genomic_DNA"/>
</dbReference>
<proteinExistence type="predicted"/>
<dbReference type="AlphaFoldDB" id="A0A7W8A6A8"/>
<dbReference type="InterPro" id="IPR050212">
    <property type="entry name" value="Ntdp-like"/>
</dbReference>